<evidence type="ECO:0000256" key="5">
    <source>
        <dbReference type="ARBA" id="ARBA00022692"/>
    </source>
</evidence>
<dbReference type="GO" id="GO:0030091">
    <property type="term" value="P:protein repair"/>
    <property type="evidence" value="ECO:0007669"/>
    <property type="project" value="UniProtKB-UniRule"/>
</dbReference>
<protein>
    <recommendedName>
        <fullName evidence="10">Protein-methionine-sulfoxide reductase heme-binding subunit MsrQ</fullName>
    </recommendedName>
    <alternativeName>
        <fullName evidence="10">Flavocytochrome MsrQ</fullName>
    </alternativeName>
</protein>
<feature type="transmembrane region" description="Helical" evidence="10">
    <location>
        <begin position="118"/>
        <end position="138"/>
    </location>
</feature>
<dbReference type="OrthoDB" id="9788328at2"/>
<dbReference type="RefSeq" id="WP_025798448.1">
    <property type="nucleotide sequence ID" value="NZ_CP009706.1"/>
</dbReference>
<evidence type="ECO:0000256" key="1">
    <source>
        <dbReference type="ARBA" id="ARBA00004141"/>
    </source>
</evidence>
<comment type="cofactor">
    <cofactor evidence="10">
        <name>heme b</name>
        <dbReference type="ChEBI" id="CHEBI:60344"/>
    </cofactor>
    <text evidence="10">Binds 1 heme b (iron(II)-protoporphyrin IX) group per subunit.</text>
</comment>
<dbReference type="GO" id="GO:0016679">
    <property type="term" value="F:oxidoreductase activity, acting on diphenols and related substances as donors"/>
    <property type="evidence" value="ECO:0007669"/>
    <property type="project" value="TreeGrafter"/>
</dbReference>
<dbReference type="HOGENOM" id="CLU_080662_0_1_6"/>
<dbReference type="eggNOG" id="COG2717">
    <property type="taxonomic scope" value="Bacteria"/>
</dbReference>
<name>A0A097R6R5_HAFAL</name>
<keyword evidence="8 10" id="KW-0408">Iron</keyword>
<keyword evidence="4 10" id="KW-0288">FMN</keyword>
<dbReference type="GO" id="GO:0010181">
    <property type="term" value="F:FMN binding"/>
    <property type="evidence" value="ECO:0007669"/>
    <property type="project" value="UniProtKB-UniRule"/>
</dbReference>
<evidence type="ECO:0000256" key="4">
    <source>
        <dbReference type="ARBA" id="ARBA00022643"/>
    </source>
</evidence>
<proteinExistence type="inferred from homology"/>
<keyword evidence="7 10" id="KW-1133">Transmembrane helix</keyword>
<comment type="cofactor">
    <cofactor evidence="10">
        <name>FMN</name>
        <dbReference type="ChEBI" id="CHEBI:58210"/>
    </cofactor>
    <text evidence="10">Binds 1 FMN per subunit.</text>
</comment>
<evidence type="ECO:0000256" key="10">
    <source>
        <dbReference type="HAMAP-Rule" id="MF_01207"/>
    </source>
</evidence>
<feature type="transmembrane region" description="Helical" evidence="10">
    <location>
        <begin position="150"/>
        <end position="167"/>
    </location>
</feature>
<evidence type="ECO:0000256" key="9">
    <source>
        <dbReference type="ARBA" id="ARBA00023136"/>
    </source>
</evidence>
<evidence type="ECO:0000313" key="13">
    <source>
        <dbReference type="Proteomes" id="UP000029986"/>
    </source>
</evidence>
<dbReference type="NCBIfam" id="NF003832">
    <property type="entry name" value="PRK05419.1-4"/>
    <property type="match status" value="1"/>
</dbReference>
<dbReference type="PANTHER" id="PTHR36964">
    <property type="entry name" value="PROTEIN-METHIONINE-SULFOXIDE REDUCTASE HEME-BINDING SUBUNIT MSRQ"/>
    <property type="match status" value="1"/>
</dbReference>
<evidence type="ECO:0000256" key="6">
    <source>
        <dbReference type="ARBA" id="ARBA00022982"/>
    </source>
</evidence>
<comment type="subcellular location">
    <subcellularLocation>
        <location evidence="10">Cell membrane</location>
        <topology evidence="10">Multi-pass membrane protein</topology>
    </subcellularLocation>
    <subcellularLocation>
        <location evidence="1">Membrane</location>
        <topology evidence="1">Multi-pass membrane protein</topology>
    </subcellularLocation>
</comment>
<sequence>MKRLTLKQIKIVKVLIWLAASLPLLWLVFATTQGLLSADPAKDIQHFTGRMALKLLLATLLISPLARYGKQPLLIRCRRLLGVWCFVWASIHLASYTILELGLDFTLLGSELVKRPYLTLGIISWLILFALTVTSTQWAMRKMGSGWQKLHNFVYIVAILAPIHYLWSVKILSPLPIFYAIGAIILLAFRYQKIRQWWR</sequence>
<keyword evidence="5 10" id="KW-0812">Transmembrane</keyword>
<dbReference type="InterPro" id="IPR022837">
    <property type="entry name" value="MsrQ-like"/>
</dbReference>
<feature type="transmembrane region" description="Helical" evidence="10">
    <location>
        <begin position="47"/>
        <end position="68"/>
    </location>
</feature>
<evidence type="ECO:0000313" key="12">
    <source>
        <dbReference type="EMBL" id="AIU74406.1"/>
    </source>
</evidence>
<dbReference type="EMBL" id="CP009706">
    <property type="protein sequence ID" value="AIU74406.1"/>
    <property type="molecule type" value="Genomic_DNA"/>
</dbReference>
<evidence type="ECO:0000259" key="11">
    <source>
        <dbReference type="Pfam" id="PF01794"/>
    </source>
</evidence>
<keyword evidence="6 10" id="KW-0249">Electron transport</keyword>
<dbReference type="GO" id="GO:0020037">
    <property type="term" value="F:heme binding"/>
    <property type="evidence" value="ECO:0007669"/>
    <property type="project" value="UniProtKB-UniRule"/>
</dbReference>
<keyword evidence="10" id="KW-0285">Flavoprotein</keyword>
<keyword evidence="2 10" id="KW-0813">Transport</keyword>
<keyword evidence="13" id="KW-1185">Reference proteome</keyword>
<keyword evidence="10" id="KW-0479">Metal-binding</keyword>
<dbReference type="HAMAP" id="MF_01207">
    <property type="entry name" value="MsrQ"/>
    <property type="match status" value="1"/>
</dbReference>
<comment type="function">
    <text evidence="10">Part of the MsrPQ system that repairs oxidized periplasmic proteins containing methionine sulfoxide residues (Met-O), using respiratory chain electrons. Thus protects these proteins from oxidative-stress damage caused by reactive species of oxygen and chlorine generated by the host defense mechanisms. MsrPQ is essential for the maintenance of envelope integrity under bleach stress, rescuing a wide series of structurally unrelated periplasmic proteins from methionine oxidation. MsrQ provides electrons for reduction to the reductase catalytic subunit MsrP, using the quinone pool of the respiratory chain.</text>
</comment>
<comment type="similarity">
    <text evidence="10">Belongs to the MsrQ family.</text>
</comment>
<evidence type="ECO:0000256" key="2">
    <source>
        <dbReference type="ARBA" id="ARBA00022448"/>
    </source>
</evidence>
<gene>
    <name evidence="10" type="primary">msrQ</name>
    <name evidence="12" type="ORF">AT03_19740</name>
</gene>
<dbReference type="KEGG" id="hav:AT03_19740"/>
<feature type="domain" description="Ferric oxidoreductase" evidence="11">
    <location>
        <begin position="48"/>
        <end position="161"/>
    </location>
</feature>
<dbReference type="GO" id="GO:0046872">
    <property type="term" value="F:metal ion binding"/>
    <property type="evidence" value="ECO:0007669"/>
    <property type="project" value="UniProtKB-KW"/>
</dbReference>
<dbReference type="PANTHER" id="PTHR36964:SF1">
    <property type="entry name" value="PROTEIN-METHIONINE-SULFOXIDE REDUCTASE HEME-BINDING SUBUNIT MSRQ"/>
    <property type="match status" value="1"/>
</dbReference>
<evidence type="ECO:0000256" key="7">
    <source>
        <dbReference type="ARBA" id="ARBA00022989"/>
    </source>
</evidence>
<dbReference type="PATRIC" id="fig|1453496.5.peg.4066"/>
<keyword evidence="10" id="KW-1003">Cell membrane</keyword>
<dbReference type="Proteomes" id="UP000029986">
    <property type="component" value="Chromosome"/>
</dbReference>
<dbReference type="Pfam" id="PF01794">
    <property type="entry name" value="Ferric_reduct"/>
    <property type="match status" value="1"/>
</dbReference>
<dbReference type="AlphaFoldDB" id="A0A097R6R5"/>
<feature type="transmembrane region" description="Helical" evidence="10">
    <location>
        <begin position="80"/>
        <end position="98"/>
    </location>
</feature>
<dbReference type="GO" id="GO:0005886">
    <property type="term" value="C:plasma membrane"/>
    <property type="evidence" value="ECO:0007669"/>
    <property type="project" value="UniProtKB-SubCell"/>
</dbReference>
<feature type="transmembrane region" description="Helical" evidence="10">
    <location>
        <begin position="173"/>
        <end position="191"/>
    </location>
</feature>
<comment type="subunit">
    <text evidence="10">Heterodimer of a catalytic subunit (MsrP) and a heme-binding subunit (MsrQ).</text>
</comment>
<accession>A0A097R6R5</accession>
<dbReference type="InterPro" id="IPR013130">
    <property type="entry name" value="Fe3_Rdtase_TM_dom"/>
</dbReference>
<comment type="caution">
    <text evidence="10">Lacks conserved residue(s) required for the propagation of feature annotation.</text>
</comment>
<reference evidence="12 13" key="1">
    <citation type="journal article" date="2014" name="Gut Pathog.">
        <title>Gene clusters of Hafnia alvei strain FB1 important in survival and pathogenesis: a draft genome perspective.</title>
        <authorList>
            <person name="Tan J.Y."/>
            <person name="Yin W.F."/>
            <person name="Chan K.G."/>
        </authorList>
    </citation>
    <scope>NUCLEOTIDE SEQUENCE [LARGE SCALE GENOMIC DNA]</scope>
    <source>
        <strain evidence="12 13">FB1</strain>
    </source>
</reference>
<dbReference type="GO" id="GO:0009055">
    <property type="term" value="F:electron transfer activity"/>
    <property type="evidence" value="ECO:0007669"/>
    <property type="project" value="UniProtKB-UniRule"/>
</dbReference>
<organism evidence="12 13">
    <name type="scientific">Hafnia alvei FB1</name>
    <dbReference type="NCBI Taxonomy" id="1453496"/>
    <lineage>
        <taxon>Bacteria</taxon>
        <taxon>Pseudomonadati</taxon>
        <taxon>Pseudomonadota</taxon>
        <taxon>Gammaproteobacteria</taxon>
        <taxon>Enterobacterales</taxon>
        <taxon>Hafniaceae</taxon>
        <taxon>Hafnia</taxon>
    </lineage>
</organism>
<keyword evidence="9 10" id="KW-0472">Membrane</keyword>
<keyword evidence="3 10" id="KW-0349">Heme</keyword>
<evidence type="ECO:0000256" key="3">
    <source>
        <dbReference type="ARBA" id="ARBA00022617"/>
    </source>
</evidence>
<evidence type="ECO:0000256" key="8">
    <source>
        <dbReference type="ARBA" id="ARBA00023004"/>
    </source>
</evidence>